<proteinExistence type="predicted"/>
<name>S2JS00_MUCC1</name>
<reference evidence="2" key="1">
    <citation type="submission" date="2013-05" db="EMBL/GenBank/DDBJ databases">
        <title>The Genome sequence of Mucor circinelloides f. circinelloides 1006PhL.</title>
        <authorList>
            <consortium name="The Broad Institute Genomics Platform"/>
            <person name="Cuomo C."/>
            <person name="Earl A."/>
            <person name="Findley K."/>
            <person name="Lee S.C."/>
            <person name="Walker B."/>
            <person name="Young S."/>
            <person name="Zeng Q."/>
            <person name="Gargeya S."/>
            <person name="Fitzgerald M."/>
            <person name="Haas B."/>
            <person name="Abouelleil A."/>
            <person name="Allen A.W."/>
            <person name="Alvarado L."/>
            <person name="Arachchi H.M."/>
            <person name="Berlin A.M."/>
            <person name="Chapman S.B."/>
            <person name="Gainer-Dewar J."/>
            <person name="Goldberg J."/>
            <person name="Griggs A."/>
            <person name="Gujja S."/>
            <person name="Hansen M."/>
            <person name="Howarth C."/>
            <person name="Imamovic A."/>
            <person name="Ireland A."/>
            <person name="Larimer J."/>
            <person name="McCowan C."/>
            <person name="Murphy C."/>
            <person name="Pearson M."/>
            <person name="Poon T.W."/>
            <person name="Priest M."/>
            <person name="Roberts A."/>
            <person name="Saif S."/>
            <person name="Shea T."/>
            <person name="Sisk P."/>
            <person name="Sykes S."/>
            <person name="Wortman J."/>
            <person name="Nusbaum C."/>
            <person name="Birren B."/>
        </authorList>
    </citation>
    <scope>NUCLEOTIDE SEQUENCE [LARGE SCALE GENOMIC DNA]</scope>
    <source>
        <strain evidence="2">1006PhL</strain>
    </source>
</reference>
<organism evidence="1 2">
    <name type="scientific">Mucor circinelloides f. circinelloides (strain 1006PhL)</name>
    <name type="common">Mucormycosis agent</name>
    <name type="synonym">Calyptromyces circinelloides</name>
    <dbReference type="NCBI Taxonomy" id="1220926"/>
    <lineage>
        <taxon>Eukaryota</taxon>
        <taxon>Fungi</taxon>
        <taxon>Fungi incertae sedis</taxon>
        <taxon>Mucoromycota</taxon>
        <taxon>Mucoromycotina</taxon>
        <taxon>Mucoromycetes</taxon>
        <taxon>Mucorales</taxon>
        <taxon>Mucorineae</taxon>
        <taxon>Mucoraceae</taxon>
        <taxon>Mucor</taxon>
    </lineage>
</organism>
<dbReference type="OrthoDB" id="2276207at2759"/>
<keyword evidence="2" id="KW-1185">Reference proteome</keyword>
<evidence type="ECO:0000313" key="2">
    <source>
        <dbReference type="Proteomes" id="UP000014254"/>
    </source>
</evidence>
<dbReference type="VEuPathDB" id="FungiDB:HMPREF1544_10679"/>
<protein>
    <submittedName>
        <fullName evidence="1">Uncharacterized protein</fullName>
    </submittedName>
</protein>
<sequence length="178" mass="19474">MLTLGQAVCIALYLIPTVENRALAKKSLEDSLFDIAHTDTKDVDPFPTAKVFIEKNPAKYKTYPDTPTPISKIINIDTITITISHYSDKSKASASMSVHKCKPNNKGVDGVTQERSTAKVRQKLSGVTAPKGTTLNSKPNNLITALRSDQSIIIKVAKVLFLRSHKCDSSHCLVYATD</sequence>
<dbReference type="Proteomes" id="UP000014254">
    <property type="component" value="Unassembled WGS sequence"/>
</dbReference>
<dbReference type="OMA" id="IMRITKA"/>
<dbReference type="EMBL" id="KE124107">
    <property type="protein sequence ID" value="EPB82595.1"/>
    <property type="molecule type" value="Genomic_DNA"/>
</dbReference>
<dbReference type="InParanoid" id="S2JS00"/>
<gene>
    <name evidence="1" type="ORF">HMPREF1544_10679</name>
</gene>
<accession>S2JS00</accession>
<dbReference type="AlphaFoldDB" id="S2JS00"/>
<evidence type="ECO:0000313" key="1">
    <source>
        <dbReference type="EMBL" id="EPB82595.1"/>
    </source>
</evidence>